<dbReference type="SMART" id="SM00421">
    <property type="entry name" value="HTH_LUXR"/>
    <property type="match status" value="1"/>
</dbReference>
<dbReference type="EMBL" id="JACHXD010000013">
    <property type="protein sequence ID" value="MBB3121124.1"/>
    <property type="molecule type" value="Genomic_DNA"/>
</dbReference>
<dbReference type="SUPFAM" id="SSF46894">
    <property type="entry name" value="C-terminal effector domain of the bipartite response regulators"/>
    <property type="match status" value="1"/>
</dbReference>
<keyword evidence="2" id="KW-0238">DNA-binding</keyword>
<dbReference type="PROSITE" id="PS50043">
    <property type="entry name" value="HTH_LUXR_2"/>
    <property type="match status" value="1"/>
</dbReference>
<evidence type="ECO:0000259" key="1">
    <source>
        <dbReference type="PROSITE" id="PS50043"/>
    </source>
</evidence>
<reference evidence="2 3" key="1">
    <citation type="submission" date="2020-08" db="EMBL/GenBank/DDBJ databases">
        <title>Genomic Encyclopedia of Type Strains, Phase III (KMG-III): the genomes of soil and plant-associated and newly described type strains.</title>
        <authorList>
            <person name="Whitman W."/>
        </authorList>
    </citation>
    <scope>NUCLEOTIDE SEQUENCE [LARGE SCALE GENOMIC DNA]</scope>
    <source>
        <strain evidence="2 3">CECT 8897</strain>
    </source>
</reference>
<feature type="domain" description="HTH luxR-type" evidence="1">
    <location>
        <begin position="20"/>
        <end position="85"/>
    </location>
</feature>
<keyword evidence="3" id="KW-1185">Reference proteome</keyword>
<dbReference type="AlphaFoldDB" id="A0A7W5BDE2"/>
<dbReference type="InterPro" id="IPR000792">
    <property type="entry name" value="Tscrpt_reg_LuxR_C"/>
</dbReference>
<dbReference type="Gene3D" id="1.10.10.10">
    <property type="entry name" value="Winged helix-like DNA-binding domain superfamily/Winged helix DNA-binding domain"/>
    <property type="match status" value="1"/>
</dbReference>
<dbReference type="RefSeq" id="WP_183442850.1">
    <property type="nucleotide sequence ID" value="NZ_JACHXD010000013.1"/>
</dbReference>
<sequence length="105" mass="11497">MAKSIPSDASCSSVAETEHTYAYQRQLSPCEAQVCHWLLAGKSLPEVAIILGKGTATVKEQTLSIYRKLGVASRPQLFAKYISDMEKSLLPVNYRVPKAEQRVGG</sequence>
<dbReference type="GO" id="GO:0003677">
    <property type="term" value="F:DNA binding"/>
    <property type="evidence" value="ECO:0007669"/>
    <property type="project" value="UniProtKB-KW"/>
</dbReference>
<dbReference type="Pfam" id="PF00196">
    <property type="entry name" value="GerE"/>
    <property type="match status" value="1"/>
</dbReference>
<organism evidence="2 3">
    <name type="scientific">Pseudoduganella violacea</name>
    <dbReference type="NCBI Taxonomy" id="1715466"/>
    <lineage>
        <taxon>Bacteria</taxon>
        <taxon>Pseudomonadati</taxon>
        <taxon>Pseudomonadota</taxon>
        <taxon>Betaproteobacteria</taxon>
        <taxon>Burkholderiales</taxon>
        <taxon>Oxalobacteraceae</taxon>
        <taxon>Telluria group</taxon>
        <taxon>Pseudoduganella</taxon>
    </lineage>
</organism>
<dbReference type="GO" id="GO:0006355">
    <property type="term" value="P:regulation of DNA-templated transcription"/>
    <property type="evidence" value="ECO:0007669"/>
    <property type="project" value="InterPro"/>
</dbReference>
<comment type="caution">
    <text evidence="2">The sequence shown here is derived from an EMBL/GenBank/DDBJ whole genome shotgun (WGS) entry which is preliminary data.</text>
</comment>
<evidence type="ECO:0000313" key="2">
    <source>
        <dbReference type="EMBL" id="MBB3121124.1"/>
    </source>
</evidence>
<proteinExistence type="predicted"/>
<gene>
    <name evidence="2" type="ORF">FHS03_004197</name>
</gene>
<dbReference type="Proteomes" id="UP000541535">
    <property type="component" value="Unassembled WGS sequence"/>
</dbReference>
<accession>A0A7W5BDE2</accession>
<protein>
    <submittedName>
        <fullName evidence="2">DNA-binding CsgD family transcriptional regulator</fullName>
    </submittedName>
</protein>
<dbReference type="InterPro" id="IPR016032">
    <property type="entry name" value="Sig_transdc_resp-reg_C-effctor"/>
</dbReference>
<name>A0A7W5BDE2_9BURK</name>
<evidence type="ECO:0000313" key="3">
    <source>
        <dbReference type="Proteomes" id="UP000541535"/>
    </source>
</evidence>
<dbReference type="CDD" id="cd06170">
    <property type="entry name" value="LuxR_C_like"/>
    <property type="match status" value="1"/>
</dbReference>
<dbReference type="InterPro" id="IPR036388">
    <property type="entry name" value="WH-like_DNA-bd_sf"/>
</dbReference>